<proteinExistence type="predicted"/>
<dbReference type="Proteomes" id="UP000289340">
    <property type="component" value="Chromosome 14"/>
</dbReference>
<reference evidence="2 3" key="1">
    <citation type="submission" date="2018-09" db="EMBL/GenBank/DDBJ databases">
        <title>A high-quality reference genome of wild soybean provides a powerful tool to mine soybean genomes.</title>
        <authorList>
            <person name="Xie M."/>
            <person name="Chung C.Y.L."/>
            <person name="Li M.-W."/>
            <person name="Wong F.-L."/>
            <person name="Chan T.-F."/>
            <person name="Lam H.-M."/>
        </authorList>
    </citation>
    <scope>NUCLEOTIDE SEQUENCE [LARGE SCALE GENOMIC DNA]</scope>
    <source>
        <strain evidence="3">cv. W05</strain>
        <tissue evidence="2">Hypocotyl of etiolated seedlings</tissue>
    </source>
</reference>
<evidence type="ECO:0000259" key="1">
    <source>
        <dbReference type="Pfam" id="PF03372"/>
    </source>
</evidence>
<organism evidence="2 3">
    <name type="scientific">Glycine soja</name>
    <name type="common">Wild soybean</name>
    <dbReference type="NCBI Taxonomy" id="3848"/>
    <lineage>
        <taxon>Eukaryota</taxon>
        <taxon>Viridiplantae</taxon>
        <taxon>Streptophyta</taxon>
        <taxon>Embryophyta</taxon>
        <taxon>Tracheophyta</taxon>
        <taxon>Spermatophyta</taxon>
        <taxon>Magnoliopsida</taxon>
        <taxon>eudicotyledons</taxon>
        <taxon>Gunneridae</taxon>
        <taxon>Pentapetalae</taxon>
        <taxon>rosids</taxon>
        <taxon>fabids</taxon>
        <taxon>Fabales</taxon>
        <taxon>Fabaceae</taxon>
        <taxon>Papilionoideae</taxon>
        <taxon>50 kb inversion clade</taxon>
        <taxon>NPAAA clade</taxon>
        <taxon>indigoferoid/millettioid clade</taxon>
        <taxon>Phaseoleae</taxon>
        <taxon>Glycine</taxon>
        <taxon>Glycine subgen. Soja</taxon>
    </lineage>
</organism>
<accession>A0A445H5Y6</accession>
<dbReference type="GO" id="GO:0003824">
    <property type="term" value="F:catalytic activity"/>
    <property type="evidence" value="ECO:0007669"/>
    <property type="project" value="InterPro"/>
</dbReference>
<dbReference type="Pfam" id="PF03372">
    <property type="entry name" value="Exo_endo_phos"/>
    <property type="match status" value="1"/>
</dbReference>
<feature type="domain" description="Endonuclease/exonuclease/phosphatase" evidence="1">
    <location>
        <begin position="291"/>
        <end position="497"/>
    </location>
</feature>
<dbReference type="EMBL" id="QZWG01000014">
    <property type="protein sequence ID" value="RZB68862.1"/>
    <property type="molecule type" value="Genomic_DNA"/>
</dbReference>
<dbReference type="Gene3D" id="3.60.10.10">
    <property type="entry name" value="Endonuclease/exonuclease/phosphatase"/>
    <property type="match status" value="1"/>
</dbReference>
<dbReference type="AlphaFoldDB" id="A0A445H5Y6"/>
<evidence type="ECO:0000313" key="2">
    <source>
        <dbReference type="EMBL" id="RZB68862.1"/>
    </source>
</evidence>
<dbReference type="InterPro" id="IPR036691">
    <property type="entry name" value="Endo/exonu/phosph_ase_sf"/>
</dbReference>
<evidence type="ECO:0000313" key="3">
    <source>
        <dbReference type="Proteomes" id="UP000289340"/>
    </source>
</evidence>
<dbReference type="InterPro" id="IPR005135">
    <property type="entry name" value="Endo/exonuclease/phosphatase"/>
</dbReference>
<name>A0A445H5Y6_GLYSO</name>
<sequence>MPNSASSLIYASIPHSRTLLHLQQISAFMLDIMSQLELGKPEPNGKPEKRVNGIFWIILLNIGISVADHFFQVNGIKALYLYHNWPAWFARSTRTVASQQKVINGREPSKEFSKPREVTSRPTLRSYAEVTIKGDTQGGKTKCEVLTPTISITPHEGRGYWCDGAWVGKLKKVMAVERMEDRIAWDLGPNNRVVWLQVWGFPIEAWEIDHLKTVISTVGNVIEPDDDTEDRRRLDRARLLVRTPLPPAIKKEVIVRVGGIDYKVWMVEEVGTTETRSRGEPYRPMTGRRRNLVGKLEVDLLCLQETKRESIDKASCQALWGHPDVAWEWHPAVNAAGGLLCVWNNKNFQVDLRISEKGFIMLGGVWLAHMQRVVVVNIYAPCDIVGKRQLWQNLSRRKMQSQDNCWCLVGNFNCIRHPSERMGSNRSNSDTNIVSEFNDWLVVIEVDDIPCAGKPFTWVRPNGSCKSKLDRVVVTDGWLSKWPDSSQFNFEKNYSDHCAIIMKSKSIDWGPKPFKVFDGWLKNKDYQKVVRDCWAHNQPLGWGGFALKCKLKTLKQWLKIWSKDNAGDLCNKVKQLQQNLNDLENSMPPQPSNQQVQELKEIQAGSMGKG</sequence>
<dbReference type="SUPFAM" id="SSF56219">
    <property type="entry name" value="DNase I-like"/>
    <property type="match status" value="1"/>
</dbReference>
<dbReference type="PANTHER" id="PTHR33710">
    <property type="entry name" value="BNAC02G09200D PROTEIN"/>
    <property type="match status" value="1"/>
</dbReference>
<protein>
    <submittedName>
        <fullName evidence="2">Rhomboid-like protein 11, chloroplastic isoform B</fullName>
    </submittedName>
</protein>
<keyword evidence="3" id="KW-1185">Reference proteome</keyword>
<dbReference type="PANTHER" id="PTHR33710:SF64">
    <property type="entry name" value="ENDONUCLEASE_EXONUCLEASE_PHOSPHATASE DOMAIN-CONTAINING PROTEIN"/>
    <property type="match status" value="1"/>
</dbReference>
<comment type="caution">
    <text evidence="2">The sequence shown here is derived from an EMBL/GenBank/DDBJ whole genome shotgun (WGS) entry which is preliminary data.</text>
</comment>
<gene>
    <name evidence="2" type="ORF">D0Y65_038582</name>
</gene>